<dbReference type="PIRSF" id="PIRSF000847">
    <property type="entry name" value="Phos_ph_gly_syn"/>
    <property type="match status" value="1"/>
</dbReference>
<comment type="caution">
    <text evidence="14">The sequence shown here is derived from an EMBL/GenBank/DDBJ whole genome shotgun (WGS) entry which is preliminary data.</text>
</comment>
<keyword evidence="5 13" id="KW-0812">Transmembrane</keyword>
<evidence type="ECO:0000256" key="3">
    <source>
        <dbReference type="ARBA" id="ARBA00022516"/>
    </source>
</evidence>
<evidence type="ECO:0000256" key="11">
    <source>
        <dbReference type="NCBIfam" id="TIGR00560"/>
    </source>
</evidence>
<evidence type="ECO:0000256" key="8">
    <source>
        <dbReference type="ARBA" id="ARBA00023136"/>
    </source>
</evidence>
<name>A0ABS2CGH2_9MICO</name>
<dbReference type="InterPro" id="IPR048254">
    <property type="entry name" value="CDP_ALCOHOL_P_TRANSF_CS"/>
</dbReference>
<comment type="subcellular location">
    <subcellularLocation>
        <location evidence="1">Membrane</location>
        <topology evidence="1">Multi-pass membrane protein</topology>
    </subcellularLocation>
</comment>
<evidence type="ECO:0000256" key="2">
    <source>
        <dbReference type="ARBA" id="ARBA00010441"/>
    </source>
</evidence>
<evidence type="ECO:0000256" key="12">
    <source>
        <dbReference type="RuleBase" id="RU003750"/>
    </source>
</evidence>
<keyword evidence="6 13" id="KW-1133">Transmembrane helix</keyword>
<dbReference type="PANTHER" id="PTHR14269:SF52">
    <property type="entry name" value="PHOSPHATIDYLGLYCEROPHOSPHATE SYNTHASE-RELATED"/>
    <property type="match status" value="1"/>
</dbReference>
<reference evidence="14" key="1">
    <citation type="submission" date="2021-02" db="EMBL/GenBank/DDBJ databases">
        <title>Phycicoccus sp. MQZ13P-5T, whole genome shotgun sequence.</title>
        <authorList>
            <person name="Tuo L."/>
        </authorList>
    </citation>
    <scope>NUCLEOTIDE SEQUENCE</scope>
    <source>
        <strain evidence="14">MQZ13P-5</strain>
    </source>
</reference>
<dbReference type="NCBIfam" id="TIGR00560">
    <property type="entry name" value="pgsA"/>
    <property type="match status" value="1"/>
</dbReference>
<keyword evidence="3" id="KW-0444">Lipid biosynthesis</keyword>
<keyword evidence="15" id="KW-1185">Reference proteome</keyword>
<evidence type="ECO:0000256" key="1">
    <source>
        <dbReference type="ARBA" id="ARBA00004141"/>
    </source>
</evidence>
<protein>
    <recommendedName>
        <fullName evidence="11">CDP-diacylglycerol--glycerol-3-phosphate 3-phosphatidyltransferase</fullName>
        <ecNumber evidence="11">2.7.8.5</ecNumber>
    </recommendedName>
</protein>
<evidence type="ECO:0000256" key="9">
    <source>
        <dbReference type="ARBA" id="ARBA00023209"/>
    </source>
</evidence>
<evidence type="ECO:0000313" key="15">
    <source>
        <dbReference type="Proteomes" id="UP001430172"/>
    </source>
</evidence>
<evidence type="ECO:0000256" key="13">
    <source>
        <dbReference type="SAM" id="Phobius"/>
    </source>
</evidence>
<gene>
    <name evidence="14" type="primary">pgsA</name>
    <name evidence="14" type="ORF">JQN70_01060</name>
</gene>
<dbReference type="InterPro" id="IPR050324">
    <property type="entry name" value="CDP-alcohol_PTase-I"/>
</dbReference>
<keyword evidence="4 12" id="KW-0808">Transferase</keyword>
<evidence type="ECO:0000256" key="5">
    <source>
        <dbReference type="ARBA" id="ARBA00022692"/>
    </source>
</evidence>
<dbReference type="Gene3D" id="1.20.120.1760">
    <property type="match status" value="1"/>
</dbReference>
<evidence type="ECO:0000256" key="10">
    <source>
        <dbReference type="ARBA" id="ARBA00023264"/>
    </source>
</evidence>
<accession>A0ABS2CGH2</accession>
<evidence type="ECO:0000256" key="4">
    <source>
        <dbReference type="ARBA" id="ARBA00022679"/>
    </source>
</evidence>
<evidence type="ECO:0000313" key="14">
    <source>
        <dbReference type="EMBL" id="MBM6398971.1"/>
    </source>
</evidence>
<dbReference type="InterPro" id="IPR000462">
    <property type="entry name" value="CDP-OH_P_trans"/>
</dbReference>
<comment type="similarity">
    <text evidence="2 12">Belongs to the CDP-alcohol phosphatidyltransferase class-I family.</text>
</comment>
<feature type="transmembrane region" description="Helical" evidence="13">
    <location>
        <begin position="26"/>
        <end position="47"/>
    </location>
</feature>
<keyword evidence="7" id="KW-0443">Lipid metabolism</keyword>
<dbReference type="Proteomes" id="UP001430172">
    <property type="component" value="Unassembled WGS sequence"/>
</dbReference>
<dbReference type="EC" id="2.7.8.5" evidence="11"/>
<dbReference type="Pfam" id="PF01066">
    <property type="entry name" value="CDP-OH_P_transf"/>
    <property type="match status" value="1"/>
</dbReference>
<keyword evidence="8 13" id="KW-0472">Membrane</keyword>
<dbReference type="GO" id="GO:0008444">
    <property type="term" value="F:CDP-diacylglycerol-glycerol-3-phosphate 3-phosphatidyltransferase activity"/>
    <property type="evidence" value="ECO:0007669"/>
    <property type="project" value="UniProtKB-EC"/>
</dbReference>
<keyword evidence="10" id="KW-1208">Phospholipid metabolism</keyword>
<dbReference type="PANTHER" id="PTHR14269">
    <property type="entry name" value="CDP-DIACYLGLYCEROL--GLYCEROL-3-PHOSPHATE 3-PHOSPHATIDYLTRANSFERASE-RELATED"/>
    <property type="match status" value="1"/>
</dbReference>
<proteinExistence type="inferred from homology"/>
<sequence length="226" mass="24704">MSDPYRVGIDPASPAVPETGPSAWNIANYLTVFRLALVPVFGWLLLAHGGDEPSFRWAAFGVFAVAMVTDRIDGDLARSRGLVTNVGKVIDPIADKALVTMALVGLSSVGEVMWWVTALVLVREWGVTAVRFWVIRHGVMAANRGGKLKTLLQAFGIGFFLWPRWTLPVPGFWDALAWTLLGAAVVVTVVTGVDYLVQALRLRQTSPRAERKRAERAARQTGRPTP</sequence>
<evidence type="ECO:0000256" key="6">
    <source>
        <dbReference type="ARBA" id="ARBA00022989"/>
    </source>
</evidence>
<dbReference type="PROSITE" id="PS00379">
    <property type="entry name" value="CDP_ALCOHOL_P_TRANSF"/>
    <property type="match status" value="1"/>
</dbReference>
<feature type="transmembrane region" description="Helical" evidence="13">
    <location>
        <begin position="175"/>
        <end position="197"/>
    </location>
</feature>
<dbReference type="InterPro" id="IPR004570">
    <property type="entry name" value="Phosphatidylglycerol_P_synth"/>
</dbReference>
<evidence type="ECO:0000256" key="7">
    <source>
        <dbReference type="ARBA" id="ARBA00023098"/>
    </source>
</evidence>
<dbReference type="EMBL" id="JAFDVD010000003">
    <property type="protein sequence ID" value="MBM6398971.1"/>
    <property type="molecule type" value="Genomic_DNA"/>
</dbReference>
<dbReference type="InterPro" id="IPR043130">
    <property type="entry name" value="CDP-OH_PTrfase_TM_dom"/>
</dbReference>
<feature type="transmembrane region" description="Helical" evidence="13">
    <location>
        <begin position="112"/>
        <end position="134"/>
    </location>
</feature>
<feature type="transmembrane region" description="Helical" evidence="13">
    <location>
        <begin position="146"/>
        <end position="163"/>
    </location>
</feature>
<keyword evidence="9" id="KW-0594">Phospholipid biosynthesis</keyword>
<organism evidence="14 15">
    <name type="scientific">Phycicoccus sonneratiae</name>
    <dbReference type="NCBI Taxonomy" id="2807628"/>
    <lineage>
        <taxon>Bacteria</taxon>
        <taxon>Bacillati</taxon>
        <taxon>Actinomycetota</taxon>
        <taxon>Actinomycetes</taxon>
        <taxon>Micrococcales</taxon>
        <taxon>Intrasporangiaceae</taxon>
        <taxon>Phycicoccus</taxon>
    </lineage>
</organism>